<evidence type="ECO:0000313" key="2">
    <source>
        <dbReference type="Proteomes" id="UP001432322"/>
    </source>
</evidence>
<gene>
    <name evidence="1" type="ORF">PFISCL1PPCAC_25261</name>
</gene>
<dbReference type="EMBL" id="BTSY01000006">
    <property type="protein sequence ID" value="GMT33964.1"/>
    <property type="molecule type" value="Genomic_DNA"/>
</dbReference>
<evidence type="ECO:0008006" key="3">
    <source>
        <dbReference type="Google" id="ProtNLM"/>
    </source>
</evidence>
<evidence type="ECO:0000313" key="1">
    <source>
        <dbReference type="EMBL" id="GMT33964.1"/>
    </source>
</evidence>
<dbReference type="AlphaFoldDB" id="A0AAV5WPA1"/>
<dbReference type="InterPro" id="IPR038839">
    <property type="entry name" value="Attf-4-like"/>
</dbReference>
<dbReference type="PANTHER" id="PTHR36522">
    <property type="entry name" value="AT HOOK-CONTAINING PROTEIN ATTF-4"/>
    <property type="match status" value="1"/>
</dbReference>
<accession>A0AAV5WPA1</accession>
<comment type="caution">
    <text evidence="1">The sequence shown here is derived from an EMBL/GenBank/DDBJ whole genome shotgun (WGS) entry which is preliminary data.</text>
</comment>
<name>A0AAV5WPA1_9BILA</name>
<protein>
    <recommendedName>
        <fullName evidence="3">C2H2-type domain-containing protein</fullName>
    </recommendedName>
</protein>
<sequence>NANCSVNTEGLLRCPFEGCDCIFNKFGTLADHGMRDHYWIGAMMLQCTKCRELFPCDRRSFKTHRQSCSLGEINIIVEKWSPEESEEEAKARSLRDQKLQKCPFKNCDYSGNHRGDGLYTHMSTFHHNEGRVAYQCGCGTTRRKFKTILFHLYKECRGKDVNWLIAGLKRKKKNHQEHDEDDE</sequence>
<reference evidence="1" key="1">
    <citation type="submission" date="2023-10" db="EMBL/GenBank/DDBJ databases">
        <title>Genome assembly of Pristionchus species.</title>
        <authorList>
            <person name="Yoshida K."/>
            <person name="Sommer R.J."/>
        </authorList>
    </citation>
    <scope>NUCLEOTIDE SEQUENCE</scope>
    <source>
        <strain evidence="1">RS5133</strain>
    </source>
</reference>
<dbReference type="PANTHER" id="PTHR36522:SF1">
    <property type="entry name" value="AT HOOK-CONTAINING PROTEIN ATTF-4"/>
    <property type="match status" value="1"/>
</dbReference>
<proteinExistence type="predicted"/>
<keyword evidence="2" id="KW-1185">Reference proteome</keyword>
<organism evidence="1 2">
    <name type="scientific">Pristionchus fissidentatus</name>
    <dbReference type="NCBI Taxonomy" id="1538716"/>
    <lineage>
        <taxon>Eukaryota</taxon>
        <taxon>Metazoa</taxon>
        <taxon>Ecdysozoa</taxon>
        <taxon>Nematoda</taxon>
        <taxon>Chromadorea</taxon>
        <taxon>Rhabditida</taxon>
        <taxon>Rhabditina</taxon>
        <taxon>Diplogasteromorpha</taxon>
        <taxon>Diplogasteroidea</taxon>
        <taxon>Neodiplogasteridae</taxon>
        <taxon>Pristionchus</taxon>
    </lineage>
</organism>
<feature type="non-terminal residue" evidence="1">
    <location>
        <position position="1"/>
    </location>
</feature>
<dbReference type="Proteomes" id="UP001432322">
    <property type="component" value="Unassembled WGS sequence"/>
</dbReference>